<dbReference type="Gene3D" id="2.30.320.10">
    <property type="entry name" value="YwqG-like"/>
    <property type="match status" value="1"/>
</dbReference>
<keyword evidence="2" id="KW-1185">Reference proteome</keyword>
<proteinExistence type="predicted"/>
<evidence type="ECO:0000313" key="1">
    <source>
        <dbReference type="EMBL" id="MBB6120294.1"/>
    </source>
</evidence>
<evidence type="ECO:0000313" key="2">
    <source>
        <dbReference type="Proteomes" id="UP000536604"/>
    </source>
</evidence>
<dbReference type="AlphaFoldDB" id="A0A841IQ44"/>
<comment type="caution">
    <text evidence="1">The sequence shown here is derived from an EMBL/GenBank/DDBJ whole genome shotgun (WGS) entry which is preliminary data.</text>
</comment>
<protein>
    <recommendedName>
        <fullName evidence="3">DUF1963 domain-containing protein</fullName>
    </recommendedName>
</protein>
<dbReference type="Proteomes" id="UP000536604">
    <property type="component" value="Unassembled WGS sequence"/>
</dbReference>
<accession>A0A841IQ44</accession>
<name>A0A841IQ44_9ACTN</name>
<dbReference type="EMBL" id="JACHJO010000006">
    <property type="protein sequence ID" value="MBB6120294.1"/>
    <property type="molecule type" value="Genomic_DNA"/>
</dbReference>
<dbReference type="RefSeq" id="WP_184291230.1">
    <property type="nucleotide sequence ID" value="NZ_JACHJO010000006.1"/>
</dbReference>
<reference evidence="1 2" key="1">
    <citation type="submission" date="2020-08" db="EMBL/GenBank/DDBJ databases">
        <title>Genomic Encyclopedia of Type Strains, Phase III (KMG-III): the genomes of soil and plant-associated and newly described type strains.</title>
        <authorList>
            <person name="Whitman W."/>
        </authorList>
    </citation>
    <scope>NUCLEOTIDE SEQUENCE [LARGE SCALE GENOMIC DNA]</scope>
    <source>
        <strain evidence="1 2">CECT 8712</strain>
    </source>
</reference>
<evidence type="ECO:0008006" key="3">
    <source>
        <dbReference type="Google" id="ProtNLM"/>
    </source>
</evidence>
<gene>
    <name evidence="1" type="ORF">FHS13_002246</name>
</gene>
<organism evidence="1 2">
    <name type="scientific">Nocardiopsis algeriensis</name>
    <dbReference type="NCBI Taxonomy" id="1478215"/>
    <lineage>
        <taxon>Bacteria</taxon>
        <taxon>Bacillati</taxon>
        <taxon>Actinomycetota</taxon>
        <taxon>Actinomycetes</taxon>
        <taxon>Streptosporangiales</taxon>
        <taxon>Nocardiopsidaceae</taxon>
        <taxon>Nocardiopsis</taxon>
    </lineage>
</organism>
<sequence length="294" mass="32834">MTPSEIFRSHAREYGVSDDAVTRILWNVQPAVHIDSQDPEHVGPDAHVVGYIGGLPTMPEDVPWEEGKQFVASLDLAAVPRQAMDDRVPREGHLLLFADTEYFYPEDGPLSAVHVPPGVPMAERAHPDGAEEGVELLEHRVMVLQDPEVWGILGWPTQEEEPLVLDDDPLLAAAIREYQELVPDAPVVRRGDATVTLRGEKLNPSDDTDAWGEAFRERREEAVIAVRDAPEKFDELHLRALTEASEEEDGPALCLVELAEANVWWTGDGEVTWMIRPDDLYAGRFDRIVSGYFC</sequence>